<organism evidence="6 7">
    <name type="scientific">Zopfia rhizophila CBS 207.26</name>
    <dbReference type="NCBI Taxonomy" id="1314779"/>
    <lineage>
        <taxon>Eukaryota</taxon>
        <taxon>Fungi</taxon>
        <taxon>Dikarya</taxon>
        <taxon>Ascomycota</taxon>
        <taxon>Pezizomycotina</taxon>
        <taxon>Dothideomycetes</taxon>
        <taxon>Dothideomycetes incertae sedis</taxon>
        <taxon>Zopfiaceae</taxon>
        <taxon>Zopfia</taxon>
    </lineage>
</organism>
<keyword evidence="3 4" id="KW-0443">Lipid metabolism</keyword>
<dbReference type="InterPro" id="IPR016035">
    <property type="entry name" value="Acyl_Trfase/lysoPLipase"/>
</dbReference>
<dbReference type="PROSITE" id="PS51635">
    <property type="entry name" value="PNPLA"/>
    <property type="match status" value="1"/>
</dbReference>
<keyword evidence="7" id="KW-1185">Reference proteome</keyword>
<dbReference type="Gene3D" id="3.40.1090.10">
    <property type="entry name" value="Cytosolic phospholipase A2 catalytic domain"/>
    <property type="match status" value="1"/>
</dbReference>
<dbReference type="PANTHER" id="PTHR24185:SF1">
    <property type="entry name" value="CALCIUM-INDEPENDENT PHOSPHOLIPASE A2-GAMMA"/>
    <property type="match status" value="1"/>
</dbReference>
<keyword evidence="1 4" id="KW-0378">Hydrolase</keyword>
<proteinExistence type="predicted"/>
<keyword evidence="2 4" id="KW-0442">Lipid degradation</keyword>
<gene>
    <name evidence="6" type="ORF">K469DRAFT_694223</name>
</gene>
<feature type="active site" description="Proton acceptor" evidence="4">
    <location>
        <position position="265"/>
    </location>
</feature>
<dbReference type="OrthoDB" id="626167at2759"/>
<accession>A0A6A6DIH5</accession>
<dbReference type="Proteomes" id="UP000800200">
    <property type="component" value="Unassembled WGS sequence"/>
</dbReference>
<reference evidence="6" key="1">
    <citation type="journal article" date="2020" name="Stud. Mycol.">
        <title>101 Dothideomycetes genomes: a test case for predicting lifestyles and emergence of pathogens.</title>
        <authorList>
            <person name="Haridas S."/>
            <person name="Albert R."/>
            <person name="Binder M."/>
            <person name="Bloem J."/>
            <person name="Labutti K."/>
            <person name="Salamov A."/>
            <person name="Andreopoulos B."/>
            <person name="Baker S."/>
            <person name="Barry K."/>
            <person name="Bills G."/>
            <person name="Bluhm B."/>
            <person name="Cannon C."/>
            <person name="Castanera R."/>
            <person name="Culley D."/>
            <person name="Daum C."/>
            <person name="Ezra D."/>
            <person name="Gonzalez J."/>
            <person name="Henrissat B."/>
            <person name="Kuo A."/>
            <person name="Liang C."/>
            <person name="Lipzen A."/>
            <person name="Lutzoni F."/>
            <person name="Magnuson J."/>
            <person name="Mondo S."/>
            <person name="Nolan M."/>
            <person name="Ohm R."/>
            <person name="Pangilinan J."/>
            <person name="Park H.-J."/>
            <person name="Ramirez L."/>
            <person name="Alfaro M."/>
            <person name="Sun H."/>
            <person name="Tritt A."/>
            <person name="Yoshinaga Y."/>
            <person name="Zwiers L.-H."/>
            <person name="Turgeon B."/>
            <person name="Goodwin S."/>
            <person name="Spatafora J."/>
            <person name="Crous P."/>
            <person name="Grigoriev I."/>
        </authorList>
    </citation>
    <scope>NUCLEOTIDE SEQUENCE</scope>
    <source>
        <strain evidence="6">CBS 207.26</strain>
    </source>
</reference>
<dbReference type="GO" id="GO:0047499">
    <property type="term" value="F:calcium-independent phospholipase A2 activity"/>
    <property type="evidence" value="ECO:0007669"/>
    <property type="project" value="TreeGrafter"/>
</dbReference>
<evidence type="ECO:0000313" key="6">
    <source>
        <dbReference type="EMBL" id="KAF2179297.1"/>
    </source>
</evidence>
<dbReference type="GO" id="GO:0016020">
    <property type="term" value="C:membrane"/>
    <property type="evidence" value="ECO:0007669"/>
    <property type="project" value="TreeGrafter"/>
</dbReference>
<dbReference type="SUPFAM" id="SSF52151">
    <property type="entry name" value="FabD/lysophospholipase-like"/>
    <property type="match status" value="1"/>
</dbReference>
<evidence type="ECO:0000259" key="5">
    <source>
        <dbReference type="PROSITE" id="PS51635"/>
    </source>
</evidence>
<evidence type="ECO:0000313" key="7">
    <source>
        <dbReference type="Proteomes" id="UP000800200"/>
    </source>
</evidence>
<feature type="short sequence motif" description="DGA/G" evidence="4">
    <location>
        <begin position="265"/>
        <end position="267"/>
    </location>
</feature>
<dbReference type="EMBL" id="ML994668">
    <property type="protein sequence ID" value="KAF2179297.1"/>
    <property type="molecule type" value="Genomic_DNA"/>
</dbReference>
<protein>
    <submittedName>
        <fullName evidence="6">FabD/lysophospholipase-like protein</fullName>
    </submittedName>
</protein>
<evidence type="ECO:0000256" key="3">
    <source>
        <dbReference type="ARBA" id="ARBA00023098"/>
    </source>
</evidence>
<evidence type="ECO:0000256" key="1">
    <source>
        <dbReference type="ARBA" id="ARBA00022801"/>
    </source>
</evidence>
<evidence type="ECO:0000256" key="2">
    <source>
        <dbReference type="ARBA" id="ARBA00022963"/>
    </source>
</evidence>
<sequence length="503" mass="56973">MASPNPKPISFPDAWKLRSKYAAWDSETMVCFDGGGIRGYASLLMLEKLMEKIYHDPENKYRPGTVDDMCPAHYFDYFYGTSTGGLIALMFGRLRMTLGDAKRAYENFASGIFSAQMRQNSLLGSKWNHTNLVNNIDTLVAGRGPNPADGHGVPAQAPLFNNLPSPPDLCKVGVVTYKESLFWRLLKSNVTSFEGEGEAAMILRTYDLPEYNPYSRDPLGKHDHITIQQACRATSAAPTFFQPQEIQWSEVENGVQKIVKHSFIDGGVGTNNPTLRAWKEVCSLRQGSRQSGLKQASKGLTIVSFGTGIPSKSWRGRFSPTKKMLDTQRTHEQMEENVRLRIFEKGYYFRFNVKRGLNKMPMDEYTDGTLGPPGTISTIKTMVDDAFKDTADPQETEMRNCLPGLAKRLVQQREDRTKTQPMWDRLRDCTLHECRICATANANNSNTNDYKYCASWYTVIDELKEHVKQKHPLPAGLTIDKIPEREYDIVHLPYHRRGTKGPW</sequence>
<dbReference type="PANTHER" id="PTHR24185">
    <property type="entry name" value="CALCIUM-INDEPENDENT PHOSPHOLIPASE A2-GAMMA"/>
    <property type="match status" value="1"/>
</dbReference>
<feature type="active site" description="Nucleophile" evidence="4">
    <location>
        <position position="82"/>
    </location>
</feature>
<dbReference type="GO" id="GO:0019369">
    <property type="term" value="P:arachidonate metabolic process"/>
    <property type="evidence" value="ECO:0007669"/>
    <property type="project" value="TreeGrafter"/>
</dbReference>
<feature type="short sequence motif" description="GXSXG" evidence="4">
    <location>
        <begin position="80"/>
        <end position="84"/>
    </location>
</feature>
<dbReference type="InterPro" id="IPR002641">
    <property type="entry name" value="PNPLA_dom"/>
</dbReference>
<dbReference type="Pfam" id="PF01734">
    <property type="entry name" value="Patatin"/>
    <property type="match status" value="1"/>
</dbReference>
<name>A0A6A6DIH5_9PEZI</name>
<dbReference type="GO" id="GO:0046486">
    <property type="term" value="P:glycerolipid metabolic process"/>
    <property type="evidence" value="ECO:0007669"/>
    <property type="project" value="UniProtKB-ARBA"/>
</dbReference>
<dbReference type="GO" id="GO:0016042">
    <property type="term" value="P:lipid catabolic process"/>
    <property type="evidence" value="ECO:0007669"/>
    <property type="project" value="UniProtKB-UniRule"/>
</dbReference>
<evidence type="ECO:0000256" key="4">
    <source>
        <dbReference type="PROSITE-ProRule" id="PRU01161"/>
    </source>
</evidence>
<feature type="domain" description="PNPLA" evidence="5">
    <location>
        <begin position="30"/>
        <end position="278"/>
    </location>
</feature>
<feature type="short sequence motif" description="GXGXXG" evidence="4">
    <location>
        <begin position="34"/>
        <end position="39"/>
    </location>
</feature>
<dbReference type="AlphaFoldDB" id="A0A6A6DIH5"/>